<proteinExistence type="predicted"/>
<gene>
    <name evidence="2" type="ORF">THAOC_04434</name>
</gene>
<reference evidence="2 3" key="1">
    <citation type="journal article" date="2012" name="Genome Biol.">
        <title>Genome and low-iron response of an oceanic diatom adapted to chronic iron limitation.</title>
        <authorList>
            <person name="Lommer M."/>
            <person name="Specht M."/>
            <person name="Roy A.S."/>
            <person name="Kraemer L."/>
            <person name="Andreson R."/>
            <person name="Gutowska M.A."/>
            <person name="Wolf J."/>
            <person name="Bergner S.V."/>
            <person name="Schilhabel M.B."/>
            <person name="Klostermeier U.C."/>
            <person name="Beiko R.G."/>
            <person name="Rosenstiel P."/>
            <person name="Hippler M."/>
            <person name="Laroche J."/>
        </authorList>
    </citation>
    <scope>NUCLEOTIDE SEQUENCE [LARGE SCALE GENOMIC DNA]</scope>
    <source>
        <strain evidence="2 3">CCMP1005</strain>
    </source>
</reference>
<dbReference type="Proteomes" id="UP000266841">
    <property type="component" value="Unassembled WGS sequence"/>
</dbReference>
<feature type="non-terminal residue" evidence="2">
    <location>
        <position position="79"/>
    </location>
</feature>
<dbReference type="AlphaFoldDB" id="K0T8L4"/>
<dbReference type="EMBL" id="AGNL01004104">
    <property type="protein sequence ID" value="EJK73920.1"/>
    <property type="molecule type" value="Genomic_DNA"/>
</dbReference>
<evidence type="ECO:0000313" key="2">
    <source>
        <dbReference type="EMBL" id="EJK73920.1"/>
    </source>
</evidence>
<organism evidence="2 3">
    <name type="scientific">Thalassiosira oceanica</name>
    <name type="common">Marine diatom</name>
    <dbReference type="NCBI Taxonomy" id="159749"/>
    <lineage>
        <taxon>Eukaryota</taxon>
        <taxon>Sar</taxon>
        <taxon>Stramenopiles</taxon>
        <taxon>Ochrophyta</taxon>
        <taxon>Bacillariophyta</taxon>
        <taxon>Coscinodiscophyceae</taxon>
        <taxon>Thalassiosirophycidae</taxon>
        <taxon>Thalassiosirales</taxon>
        <taxon>Thalassiosiraceae</taxon>
        <taxon>Thalassiosira</taxon>
    </lineage>
</organism>
<feature type="region of interest" description="Disordered" evidence="1">
    <location>
        <begin position="1"/>
        <end position="23"/>
    </location>
</feature>
<comment type="caution">
    <text evidence="2">The sequence shown here is derived from an EMBL/GenBank/DDBJ whole genome shotgun (WGS) entry which is preliminary data.</text>
</comment>
<protein>
    <submittedName>
        <fullName evidence="2">Uncharacterized protein</fullName>
    </submittedName>
</protein>
<keyword evidence="3" id="KW-1185">Reference proteome</keyword>
<accession>K0T8L4</accession>
<feature type="compositionally biased region" description="Basic and acidic residues" evidence="1">
    <location>
        <begin position="10"/>
        <end position="21"/>
    </location>
</feature>
<sequence length="79" mass="9079">MASSKPPSDSIERMSNDERKQSLMTRGLKRNLDEIIIYALCLCYDLFIPYPIQVHGDINPCCGKINIYNRDTVQKPFAE</sequence>
<evidence type="ECO:0000313" key="3">
    <source>
        <dbReference type="Proteomes" id="UP000266841"/>
    </source>
</evidence>
<evidence type="ECO:0000256" key="1">
    <source>
        <dbReference type="SAM" id="MobiDB-lite"/>
    </source>
</evidence>
<name>K0T8L4_THAOC</name>